<dbReference type="AlphaFoldDB" id="A0A1R3L416"/>
<organism evidence="1 2">
    <name type="scientific">Corchorus olitorius</name>
    <dbReference type="NCBI Taxonomy" id="93759"/>
    <lineage>
        <taxon>Eukaryota</taxon>
        <taxon>Viridiplantae</taxon>
        <taxon>Streptophyta</taxon>
        <taxon>Embryophyta</taxon>
        <taxon>Tracheophyta</taxon>
        <taxon>Spermatophyta</taxon>
        <taxon>Magnoliopsida</taxon>
        <taxon>eudicotyledons</taxon>
        <taxon>Gunneridae</taxon>
        <taxon>Pentapetalae</taxon>
        <taxon>rosids</taxon>
        <taxon>malvids</taxon>
        <taxon>Malvales</taxon>
        <taxon>Malvaceae</taxon>
        <taxon>Grewioideae</taxon>
        <taxon>Apeibeae</taxon>
        <taxon>Corchorus</taxon>
    </lineage>
</organism>
<keyword evidence="2" id="KW-1185">Reference proteome</keyword>
<comment type="caution">
    <text evidence="1">The sequence shown here is derived from an EMBL/GenBank/DDBJ whole genome shotgun (WGS) entry which is preliminary data.</text>
</comment>
<reference evidence="2" key="1">
    <citation type="submission" date="2013-09" db="EMBL/GenBank/DDBJ databases">
        <title>Corchorus olitorius genome sequencing.</title>
        <authorList>
            <person name="Alam M."/>
            <person name="Haque M.S."/>
            <person name="Islam M.S."/>
            <person name="Emdad E.M."/>
            <person name="Islam M.M."/>
            <person name="Ahmed B."/>
            <person name="Halim A."/>
            <person name="Hossen Q.M.M."/>
            <person name="Hossain M.Z."/>
            <person name="Ahmed R."/>
            <person name="Khan M.M."/>
            <person name="Islam R."/>
            <person name="Rashid M.M."/>
            <person name="Khan S.A."/>
            <person name="Rahman M.S."/>
            <person name="Alam M."/>
            <person name="Yahiya A.S."/>
            <person name="Khan M.S."/>
            <person name="Azam M.S."/>
            <person name="Haque T."/>
            <person name="Lashkar M.Z.H."/>
            <person name="Akhand A.I."/>
            <person name="Morshed G."/>
            <person name="Roy S."/>
            <person name="Uddin K.S."/>
            <person name="Rabeya T."/>
            <person name="Hossain A.S."/>
            <person name="Chowdhury A."/>
            <person name="Snigdha A.R."/>
            <person name="Mortoza M.S."/>
            <person name="Matin S.A."/>
            <person name="Hoque S.M.E."/>
            <person name="Islam M.K."/>
            <person name="Roy D.K."/>
            <person name="Haider R."/>
            <person name="Moosa M.M."/>
            <person name="Elias S.M."/>
            <person name="Hasan A.M."/>
            <person name="Jahan S."/>
            <person name="Shafiuddin M."/>
            <person name="Mahmood N."/>
            <person name="Shommy N.S."/>
        </authorList>
    </citation>
    <scope>NUCLEOTIDE SEQUENCE [LARGE SCALE GENOMIC DNA]</scope>
    <source>
        <strain evidence="2">cv. O-4</strain>
    </source>
</reference>
<protein>
    <submittedName>
        <fullName evidence="1">Uncharacterized protein</fullName>
    </submittedName>
</protein>
<gene>
    <name evidence="1" type="ORF">COLO4_00372</name>
</gene>
<dbReference type="EMBL" id="AWUE01002305">
    <property type="protein sequence ID" value="OMP14047.1"/>
    <property type="molecule type" value="Genomic_DNA"/>
</dbReference>
<accession>A0A1R3L416</accession>
<sequence length="55" mass="6348">MTKLNLFPNEDYNLDKRKKGEIDSELEKELGKTFSRFGATTSVYEIKACHSYETA</sequence>
<name>A0A1R3L416_9ROSI</name>
<dbReference type="Proteomes" id="UP000187203">
    <property type="component" value="Unassembled WGS sequence"/>
</dbReference>
<proteinExistence type="predicted"/>
<evidence type="ECO:0000313" key="2">
    <source>
        <dbReference type="Proteomes" id="UP000187203"/>
    </source>
</evidence>
<evidence type="ECO:0000313" key="1">
    <source>
        <dbReference type="EMBL" id="OMP14047.1"/>
    </source>
</evidence>